<accession>A0A813IK85</accession>
<organism evidence="2 3">
    <name type="scientific">Polarella glacialis</name>
    <name type="common">Dinoflagellate</name>
    <dbReference type="NCBI Taxonomy" id="89957"/>
    <lineage>
        <taxon>Eukaryota</taxon>
        <taxon>Sar</taxon>
        <taxon>Alveolata</taxon>
        <taxon>Dinophyceae</taxon>
        <taxon>Suessiales</taxon>
        <taxon>Suessiaceae</taxon>
        <taxon>Polarella</taxon>
    </lineage>
</organism>
<feature type="compositionally biased region" description="Basic and acidic residues" evidence="1">
    <location>
        <begin position="84"/>
        <end position="98"/>
    </location>
</feature>
<evidence type="ECO:0000313" key="3">
    <source>
        <dbReference type="Proteomes" id="UP000626109"/>
    </source>
</evidence>
<feature type="compositionally biased region" description="Basic residues" evidence="1">
    <location>
        <begin position="1"/>
        <end position="13"/>
    </location>
</feature>
<evidence type="ECO:0000256" key="1">
    <source>
        <dbReference type="SAM" id="MobiDB-lite"/>
    </source>
</evidence>
<feature type="region of interest" description="Disordered" evidence="1">
    <location>
        <begin position="1"/>
        <end position="35"/>
    </location>
</feature>
<dbReference type="AlphaFoldDB" id="A0A813IK85"/>
<feature type="region of interest" description="Disordered" evidence="1">
    <location>
        <begin position="80"/>
        <end position="110"/>
    </location>
</feature>
<reference evidence="2" key="1">
    <citation type="submission" date="2021-02" db="EMBL/GenBank/DDBJ databases">
        <authorList>
            <person name="Dougan E. K."/>
            <person name="Rhodes N."/>
            <person name="Thang M."/>
            <person name="Chan C."/>
        </authorList>
    </citation>
    <scope>NUCLEOTIDE SEQUENCE</scope>
</reference>
<dbReference type="EMBL" id="CAJNNW010010547">
    <property type="protein sequence ID" value="CAE8652215.1"/>
    <property type="molecule type" value="Genomic_DNA"/>
</dbReference>
<sequence length="110" mass="12062">MSRKRRERKRKREREREREKKTQKQEQDLTDHSGSMCCGTQKLLKTYLTKAGSGANLLYSSAGPAFMLCVMPGTPAGVRGLGKSNRDSSAEAGVDHKGVALHSTASPPEE</sequence>
<protein>
    <submittedName>
        <fullName evidence="2">Uncharacterized protein</fullName>
    </submittedName>
</protein>
<feature type="compositionally biased region" description="Basic and acidic residues" evidence="1">
    <location>
        <begin position="14"/>
        <end position="31"/>
    </location>
</feature>
<name>A0A813IK85_POLGL</name>
<proteinExistence type="predicted"/>
<gene>
    <name evidence="2" type="ORF">PGLA2088_LOCUS9535</name>
</gene>
<dbReference type="Proteomes" id="UP000626109">
    <property type="component" value="Unassembled WGS sequence"/>
</dbReference>
<evidence type="ECO:0000313" key="2">
    <source>
        <dbReference type="EMBL" id="CAE8652215.1"/>
    </source>
</evidence>
<comment type="caution">
    <text evidence="2">The sequence shown here is derived from an EMBL/GenBank/DDBJ whole genome shotgun (WGS) entry which is preliminary data.</text>
</comment>